<keyword evidence="2" id="KW-0472">Membrane</keyword>
<dbReference type="AlphaFoldDB" id="A0A9P0Z3P1"/>
<accession>A0A9P0Z3P1</accession>
<organism evidence="3 4">
    <name type="scientific">Cuscuta europaea</name>
    <name type="common">European dodder</name>
    <dbReference type="NCBI Taxonomy" id="41803"/>
    <lineage>
        <taxon>Eukaryota</taxon>
        <taxon>Viridiplantae</taxon>
        <taxon>Streptophyta</taxon>
        <taxon>Embryophyta</taxon>
        <taxon>Tracheophyta</taxon>
        <taxon>Spermatophyta</taxon>
        <taxon>Magnoliopsida</taxon>
        <taxon>eudicotyledons</taxon>
        <taxon>Gunneridae</taxon>
        <taxon>Pentapetalae</taxon>
        <taxon>asterids</taxon>
        <taxon>lamiids</taxon>
        <taxon>Solanales</taxon>
        <taxon>Convolvulaceae</taxon>
        <taxon>Cuscuteae</taxon>
        <taxon>Cuscuta</taxon>
        <taxon>Cuscuta subgen. Cuscuta</taxon>
    </lineage>
</organism>
<evidence type="ECO:0000256" key="1">
    <source>
        <dbReference type="SAM" id="MobiDB-lite"/>
    </source>
</evidence>
<dbReference type="OrthoDB" id="1318688at2759"/>
<feature type="compositionally biased region" description="Basic and acidic residues" evidence="1">
    <location>
        <begin position="1"/>
        <end position="17"/>
    </location>
</feature>
<gene>
    <name evidence="3" type="ORF">CEURO_LOCUS9102</name>
</gene>
<dbReference type="EMBL" id="CAMAPE010000017">
    <property type="protein sequence ID" value="CAH9084635.1"/>
    <property type="molecule type" value="Genomic_DNA"/>
</dbReference>
<proteinExistence type="predicted"/>
<comment type="caution">
    <text evidence="3">The sequence shown here is derived from an EMBL/GenBank/DDBJ whole genome shotgun (WGS) entry which is preliminary data.</text>
</comment>
<feature type="transmembrane region" description="Helical" evidence="2">
    <location>
        <begin position="100"/>
        <end position="121"/>
    </location>
</feature>
<feature type="region of interest" description="Disordered" evidence="1">
    <location>
        <begin position="1"/>
        <end position="20"/>
    </location>
</feature>
<keyword evidence="2" id="KW-0812">Transmembrane</keyword>
<keyword evidence="2" id="KW-1133">Transmembrane helix</keyword>
<name>A0A9P0Z3P1_CUSEU</name>
<feature type="transmembrane region" description="Helical" evidence="2">
    <location>
        <begin position="72"/>
        <end position="94"/>
    </location>
</feature>
<evidence type="ECO:0000313" key="4">
    <source>
        <dbReference type="Proteomes" id="UP001152484"/>
    </source>
</evidence>
<evidence type="ECO:0000313" key="3">
    <source>
        <dbReference type="EMBL" id="CAH9084635.1"/>
    </source>
</evidence>
<evidence type="ECO:0000256" key="2">
    <source>
        <dbReference type="SAM" id="Phobius"/>
    </source>
</evidence>
<feature type="non-terminal residue" evidence="3">
    <location>
        <position position="131"/>
    </location>
</feature>
<protein>
    <submittedName>
        <fullName evidence="3">Uncharacterized protein</fullName>
    </submittedName>
</protein>
<dbReference type="Proteomes" id="UP001152484">
    <property type="component" value="Unassembled WGS sequence"/>
</dbReference>
<sequence>MEKELRKPREGEREASRGPEIAGQMEVARQGINRETGGSCALFVSTIIAMIRPPPEPPPGDERGARIQDTCFAYLVFFLFHPPPISFYYFIIWFLVTVYFVRSVSLFGNLASFYVLGYVWIYENKDDCVKP</sequence>
<reference evidence="3" key="1">
    <citation type="submission" date="2022-07" db="EMBL/GenBank/DDBJ databases">
        <authorList>
            <person name="Macas J."/>
            <person name="Novak P."/>
            <person name="Neumann P."/>
        </authorList>
    </citation>
    <scope>NUCLEOTIDE SEQUENCE</scope>
</reference>
<keyword evidence="4" id="KW-1185">Reference proteome</keyword>